<dbReference type="EMBL" id="MGJZ01000025">
    <property type="protein sequence ID" value="OGN16737.1"/>
    <property type="molecule type" value="Genomic_DNA"/>
</dbReference>
<organism evidence="1 2">
    <name type="scientific">Candidatus Yanofskybacteria bacterium RIFCSPHIGHO2_02_FULL_50_12</name>
    <dbReference type="NCBI Taxonomy" id="1802685"/>
    <lineage>
        <taxon>Bacteria</taxon>
        <taxon>Candidatus Yanofskyibacteriota</taxon>
    </lineage>
</organism>
<evidence type="ECO:0000313" key="1">
    <source>
        <dbReference type="EMBL" id="OGN16737.1"/>
    </source>
</evidence>
<accession>A0A1F8FU89</accession>
<protein>
    <submittedName>
        <fullName evidence="1">Uncharacterized protein</fullName>
    </submittedName>
</protein>
<dbReference type="AlphaFoldDB" id="A0A1F8FU89"/>
<gene>
    <name evidence="1" type="ORF">A3C88_00005</name>
</gene>
<dbReference type="Proteomes" id="UP000178117">
    <property type="component" value="Unassembled WGS sequence"/>
</dbReference>
<dbReference type="STRING" id="1802685.A3C88_00005"/>
<evidence type="ECO:0000313" key="2">
    <source>
        <dbReference type="Proteomes" id="UP000178117"/>
    </source>
</evidence>
<comment type="caution">
    <text evidence="1">The sequence shown here is derived from an EMBL/GenBank/DDBJ whole genome shotgun (WGS) entry which is preliminary data.</text>
</comment>
<sequence length="125" mass="15068">MAWKPYEGILKPRGIREEGDPRVPKTRWWNHWYLVWRGWKVVVLFRVPEEWTRRGYFIGFIPFQGPPQYLDQRIHDEEFAVKIGRESCTFFAIGYDDGEIVPDEVPLTRSGRMRLRYIGEHIPIY</sequence>
<reference evidence="1 2" key="1">
    <citation type="journal article" date="2016" name="Nat. Commun.">
        <title>Thousands of microbial genomes shed light on interconnected biogeochemical processes in an aquifer system.</title>
        <authorList>
            <person name="Anantharaman K."/>
            <person name="Brown C.T."/>
            <person name="Hug L.A."/>
            <person name="Sharon I."/>
            <person name="Castelle C.J."/>
            <person name="Probst A.J."/>
            <person name="Thomas B.C."/>
            <person name="Singh A."/>
            <person name="Wilkins M.J."/>
            <person name="Karaoz U."/>
            <person name="Brodie E.L."/>
            <person name="Williams K.H."/>
            <person name="Hubbard S.S."/>
            <person name="Banfield J.F."/>
        </authorList>
    </citation>
    <scope>NUCLEOTIDE SEQUENCE [LARGE SCALE GENOMIC DNA]</scope>
</reference>
<name>A0A1F8FU89_9BACT</name>
<proteinExistence type="predicted"/>